<comment type="subunit">
    <text evidence="12">Homodimer.</text>
</comment>
<dbReference type="eggNOG" id="COG1932">
    <property type="taxonomic scope" value="Bacteria"/>
</dbReference>
<dbReference type="UniPathway" id="UPA00135">
    <property type="reaction ID" value="UER00197"/>
</dbReference>
<evidence type="ECO:0000256" key="2">
    <source>
        <dbReference type="ARBA" id="ARBA00005099"/>
    </source>
</evidence>
<evidence type="ECO:0000256" key="7">
    <source>
        <dbReference type="ARBA" id="ARBA00022898"/>
    </source>
</evidence>
<dbReference type="Pfam" id="PF00266">
    <property type="entry name" value="Aminotran_5"/>
    <property type="match status" value="1"/>
</dbReference>
<dbReference type="InterPro" id="IPR015421">
    <property type="entry name" value="PyrdxlP-dep_Trfase_major"/>
</dbReference>
<dbReference type="Proteomes" id="UP000005709">
    <property type="component" value="Unassembled WGS sequence"/>
</dbReference>
<dbReference type="PIRSF" id="PIRSF000525">
    <property type="entry name" value="SerC"/>
    <property type="match status" value="1"/>
</dbReference>
<comment type="function">
    <text evidence="12">Catalyzes the reversible conversion of 3-phosphohydroxypyruvate to phosphoserine and of 3-hydroxy-2-oxo-4-phosphonooxybutanoate to phosphohydroxythreonine.</text>
</comment>
<evidence type="ECO:0000256" key="3">
    <source>
        <dbReference type="ARBA" id="ARBA00006904"/>
    </source>
</evidence>
<comment type="pathway">
    <text evidence="1 12">Cofactor biosynthesis; pyridoxine 5'-phosphate biosynthesis; pyridoxine 5'-phosphate from D-erythrose 4-phosphate: step 3/5.</text>
</comment>
<reference evidence="14 15" key="1">
    <citation type="submission" date="2009-07" db="EMBL/GenBank/DDBJ databases">
        <authorList>
            <person name="Madupu R."/>
            <person name="Sebastian Y."/>
            <person name="Durkin A.S."/>
            <person name="Torralba M."/>
            <person name="Methe B."/>
            <person name="Sutton G.G."/>
            <person name="Strausberg R.L."/>
            <person name="Nelson K.E."/>
        </authorList>
    </citation>
    <scope>NUCLEOTIDE SEQUENCE [LARGE SCALE GENOMIC DNA]</scope>
    <source>
        <strain evidence="14 15">RM3268</strain>
    </source>
</reference>
<dbReference type="GO" id="GO:0005737">
    <property type="term" value="C:cytoplasm"/>
    <property type="evidence" value="ECO:0007669"/>
    <property type="project" value="UniProtKB-SubCell"/>
</dbReference>
<keyword evidence="4 12" id="KW-0032">Aminotransferase</keyword>
<dbReference type="InterPro" id="IPR015424">
    <property type="entry name" value="PyrdxlP-dep_Trfase"/>
</dbReference>
<keyword evidence="12" id="KW-0963">Cytoplasm</keyword>
<dbReference type="GO" id="GO:0006564">
    <property type="term" value="P:L-serine biosynthetic process"/>
    <property type="evidence" value="ECO:0007669"/>
    <property type="project" value="UniProtKB-UniRule"/>
</dbReference>
<evidence type="ECO:0000256" key="9">
    <source>
        <dbReference type="ARBA" id="ARBA00023299"/>
    </source>
</evidence>
<comment type="similarity">
    <text evidence="3 12">Belongs to the class-V pyridoxal-phosphate-dependent aminotransferase family. SerC subfamily.</text>
</comment>
<dbReference type="NCBIfam" id="NF003764">
    <property type="entry name" value="PRK05355.1"/>
    <property type="match status" value="1"/>
</dbReference>
<dbReference type="PANTHER" id="PTHR43247">
    <property type="entry name" value="PHOSPHOSERINE AMINOTRANSFERASE"/>
    <property type="match status" value="1"/>
</dbReference>
<feature type="binding site" evidence="12">
    <location>
        <position position="42"/>
    </location>
    <ligand>
        <name>L-glutamate</name>
        <dbReference type="ChEBI" id="CHEBI:29985"/>
    </ligand>
</feature>
<comment type="subcellular location">
    <subcellularLocation>
        <location evidence="12">Cytoplasm</location>
    </subcellularLocation>
</comment>
<proteinExistence type="inferred from homology"/>
<keyword evidence="6 12" id="KW-0808">Transferase</keyword>
<dbReference type="HAMAP" id="MF_00160">
    <property type="entry name" value="SerC_aminotrans_5"/>
    <property type="match status" value="1"/>
</dbReference>
<dbReference type="STRING" id="824.CGRAC_0439"/>
<feature type="binding site" evidence="12">
    <location>
        <begin position="76"/>
        <end position="77"/>
    </location>
    <ligand>
        <name>pyridoxal 5'-phosphate</name>
        <dbReference type="ChEBI" id="CHEBI:597326"/>
    </ligand>
</feature>
<evidence type="ECO:0000256" key="8">
    <source>
        <dbReference type="ARBA" id="ARBA00023096"/>
    </source>
</evidence>
<dbReference type="RefSeq" id="WP_005869533.1">
    <property type="nucleotide sequence ID" value="NZ_ACYG01000009.1"/>
</dbReference>
<keyword evidence="15" id="KW-1185">Reference proteome</keyword>
<dbReference type="InterPro" id="IPR022278">
    <property type="entry name" value="Pser_aminoTfrase"/>
</dbReference>
<evidence type="ECO:0000256" key="4">
    <source>
        <dbReference type="ARBA" id="ARBA00022576"/>
    </source>
</evidence>
<feature type="modified residue" description="N6-(pyridoxal phosphate)lysine" evidence="12">
    <location>
        <position position="192"/>
    </location>
</feature>
<dbReference type="GO" id="GO:0004648">
    <property type="term" value="F:O-phospho-L-serine:2-oxoglutarate aminotransferase activity"/>
    <property type="evidence" value="ECO:0007669"/>
    <property type="project" value="UniProtKB-UniRule"/>
</dbReference>
<dbReference type="GO" id="GO:0030170">
    <property type="term" value="F:pyridoxal phosphate binding"/>
    <property type="evidence" value="ECO:0007669"/>
    <property type="project" value="UniProtKB-UniRule"/>
</dbReference>
<organism evidence="14 15">
    <name type="scientific">Campylobacter gracilis RM3268</name>
    <dbReference type="NCBI Taxonomy" id="553220"/>
    <lineage>
        <taxon>Bacteria</taxon>
        <taxon>Pseudomonadati</taxon>
        <taxon>Campylobacterota</taxon>
        <taxon>Epsilonproteobacteria</taxon>
        <taxon>Campylobacterales</taxon>
        <taxon>Campylobacteraceae</taxon>
        <taxon>Campylobacter</taxon>
    </lineage>
</organism>
<comment type="cofactor">
    <cofactor evidence="12">
        <name>pyridoxal 5'-phosphate</name>
        <dbReference type="ChEBI" id="CHEBI:597326"/>
    </cofactor>
    <text evidence="12">Binds 1 pyridoxal phosphate per subunit.</text>
</comment>
<evidence type="ECO:0000256" key="1">
    <source>
        <dbReference type="ARBA" id="ARBA00004915"/>
    </source>
</evidence>
<accession>C8PEP3</accession>
<evidence type="ECO:0000256" key="10">
    <source>
        <dbReference type="ARBA" id="ARBA00047630"/>
    </source>
</evidence>
<comment type="pathway">
    <text evidence="2 12">Amino-acid biosynthesis; L-serine biosynthesis; L-serine from 3-phospho-D-glycerate: step 2/3.</text>
</comment>
<feature type="binding site" evidence="12">
    <location>
        <position position="191"/>
    </location>
    <ligand>
        <name>pyridoxal 5'-phosphate</name>
        <dbReference type="ChEBI" id="CHEBI:597326"/>
    </ligand>
</feature>
<comment type="catalytic activity">
    <reaction evidence="11 12">
        <text>O-phospho-L-serine + 2-oxoglutarate = 3-phosphooxypyruvate + L-glutamate</text>
        <dbReference type="Rhea" id="RHEA:14329"/>
        <dbReference type="ChEBI" id="CHEBI:16810"/>
        <dbReference type="ChEBI" id="CHEBI:18110"/>
        <dbReference type="ChEBI" id="CHEBI:29985"/>
        <dbReference type="ChEBI" id="CHEBI:57524"/>
        <dbReference type="EC" id="2.6.1.52"/>
    </reaction>
</comment>
<comment type="catalytic activity">
    <reaction evidence="10 12">
        <text>4-(phosphooxy)-L-threonine + 2-oxoglutarate = (R)-3-hydroxy-2-oxo-4-phosphooxybutanoate + L-glutamate</text>
        <dbReference type="Rhea" id="RHEA:16573"/>
        <dbReference type="ChEBI" id="CHEBI:16810"/>
        <dbReference type="ChEBI" id="CHEBI:29985"/>
        <dbReference type="ChEBI" id="CHEBI:58452"/>
        <dbReference type="ChEBI" id="CHEBI:58538"/>
        <dbReference type="EC" id="2.6.1.52"/>
    </reaction>
</comment>
<comment type="caution">
    <text evidence="14">The sequence shown here is derived from an EMBL/GenBank/DDBJ whole genome shotgun (WGS) entry which is preliminary data.</text>
</comment>
<name>C8PEP3_9BACT</name>
<dbReference type="InterPro" id="IPR015422">
    <property type="entry name" value="PyrdxlP-dep_Trfase_small"/>
</dbReference>
<feature type="binding site" evidence="12">
    <location>
        <position position="101"/>
    </location>
    <ligand>
        <name>pyridoxal 5'-phosphate</name>
        <dbReference type="ChEBI" id="CHEBI:597326"/>
    </ligand>
</feature>
<protein>
    <recommendedName>
        <fullName evidence="12">Phosphoserine aminotransferase</fullName>
        <ecNumber evidence="12">2.6.1.52</ecNumber>
    </recommendedName>
    <alternativeName>
        <fullName evidence="12">Phosphohydroxythreonine aminotransferase</fullName>
        <shortName evidence="12">PSAT</shortName>
    </alternativeName>
</protein>
<dbReference type="EMBL" id="ACYG01000009">
    <property type="protein sequence ID" value="EEV18521.1"/>
    <property type="molecule type" value="Genomic_DNA"/>
</dbReference>
<evidence type="ECO:0000313" key="14">
    <source>
        <dbReference type="EMBL" id="EEV18521.1"/>
    </source>
</evidence>
<dbReference type="Gene3D" id="3.90.1150.10">
    <property type="entry name" value="Aspartate Aminotransferase, domain 1"/>
    <property type="match status" value="1"/>
</dbReference>
<evidence type="ECO:0000256" key="5">
    <source>
        <dbReference type="ARBA" id="ARBA00022605"/>
    </source>
</evidence>
<dbReference type="SUPFAM" id="SSF53383">
    <property type="entry name" value="PLP-dependent transferases"/>
    <property type="match status" value="1"/>
</dbReference>
<dbReference type="InterPro" id="IPR000192">
    <property type="entry name" value="Aminotrans_V_dom"/>
</dbReference>
<dbReference type="NCBIfam" id="TIGR01364">
    <property type="entry name" value="serC_1"/>
    <property type="match status" value="1"/>
</dbReference>
<dbReference type="Gene3D" id="3.40.640.10">
    <property type="entry name" value="Type I PLP-dependent aspartate aminotransferase-like (Major domain)"/>
    <property type="match status" value="1"/>
</dbReference>
<dbReference type="GO" id="GO:0008615">
    <property type="term" value="P:pyridoxine biosynthetic process"/>
    <property type="evidence" value="ECO:0007669"/>
    <property type="project" value="UniProtKB-UniRule"/>
</dbReference>
<evidence type="ECO:0000256" key="6">
    <source>
        <dbReference type="ARBA" id="ARBA00022679"/>
    </source>
</evidence>
<keyword evidence="9 12" id="KW-0718">Serine biosynthesis</keyword>
<evidence type="ECO:0000313" key="15">
    <source>
        <dbReference type="Proteomes" id="UP000005709"/>
    </source>
</evidence>
<keyword evidence="7 12" id="KW-0663">Pyridoxal phosphate</keyword>
<dbReference type="UniPathway" id="UPA00244">
    <property type="reaction ID" value="UER00311"/>
</dbReference>
<gene>
    <name evidence="12 14" type="primary">serC</name>
    <name evidence="14" type="ORF">CAMGR0001_2532</name>
</gene>
<evidence type="ECO:0000259" key="13">
    <source>
        <dbReference type="Pfam" id="PF00266"/>
    </source>
</evidence>
<evidence type="ECO:0000256" key="11">
    <source>
        <dbReference type="ARBA" id="ARBA00049007"/>
    </source>
</evidence>
<dbReference type="PANTHER" id="PTHR43247:SF1">
    <property type="entry name" value="PHOSPHOSERINE AMINOTRANSFERASE"/>
    <property type="match status" value="1"/>
</dbReference>
<feature type="domain" description="Aminotransferase class V" evidence="13">
    <location>
        <begin position="5"/>
        <end position="346"/>
    </location>
</feature>
<comment type="caution">
    <text evidence="12">Lacks conserved residue(s) required for the propagation of feature annotation.</text>
</comment>
<keyword evidence="5 12" id="KW-0028">Amino-acid biosynthesis</keyword>
<evidence type="ECO:0000256" key="12">
    <source>
        <dbReference type="HAMAP-Rule" id="MF_00160"/>
    </source>
</evidence>
<keyword evidence="8 12" id="KW-0664">Pyridoxine biosynthesis</keyword>
<dbReference type="FunFam" id="3.90.1150.10:FF:000006">
    <property type="entry name" value="Phosphoserine aminotransferase"/>
    <property type="match status" value="1"/>
</dbReference>
<dbReference type="OrthoDB" id="9809412at2"/>
<sequence length="358" mass="39177">MDRVINFSAGPSTIPLGVLKQAQEELLNYAGRGFSIMEISHRTKIFEEVLHSAMDRVRDLYGFSDDFTILFLQGGASLQFAQVPMNLYAGGVAEYANTGNWTSKAIKEAGVLGINYRVIASSEDSKFDRIPEVKFSDDADYGYICSNNTIYGTQYPQLPQCGCPLVVDSSSDLFSRPVDLSSVGMFYGGIQKNGGPAGVTMVAIRKDLLDRANPKTPMILRYKTQADADSMSNTPNTFGIYMLNLMLGWIKDEIGGLAAMHERNKRKAALLYGAIDASGGFYRGHAQKESRSLMNVSFNIADAALEPVFVAQAEAEGMIGLKGHRVLGGIRASIYNAINYEDVEKLIAFMSEFARKNG</sequence>
<feature type="binding site" evidence="12">
    <location>
        <position position="168"/>
    </location>
    <ligand>
        <name>pyridoxal 5'-phosphate</name>
        <dbReference type="ChEBI" id="CHEBI:597326"/>
    </ligand>
</feature>
<dbReference type="EC" id="2.6.1.52" evidence="12"/>
<feature type="binding site" evidence="12">
    <location>
        <begin position="233"/>
        <end position="234"/>
    </location>
    <ligand>
        <name>pyridoxal 5'-phosphate</name>
        <dbReference type="ChEBI" id="CHEBI:597326"/>
    </ligand>
</feature>
<dbReference type="FunFam" id="3.40.640.10:FF:000010">
    <property type="entry name" value="Phosphoserine aminotransferase"/>
    <property type="match status" value="1"/>
</dbReference>
<dbReference type="AlphaFoldDB" id="C8PEP3"/>
<feature type="binding site" evidence="12">
    <location>
        <position position="149"/>
    </location>
    <ligand>
        <name>pyridoxal 5'-phosphate</name>
        <dbReference type="ChEBI" id="CHEBI:597326"/>
    </ligand>
</feature>